<feature type="binding site" evidence="8">
    <location>
        <position position="308"/>
    </location>
    <ligand>
        <name>substrate</name>
    </ligand>
</feature>
<dbReference type="Gene3D" id="3.20.20.10">
    <property type="entry name" value="Alanine racemase"/>
    <property type="match status" value="1"/>
</dbReference>
<evidence type="ECO:0000313" key="11">
    <source>
        <dbReference type="Proteomes" id="UP000059113"/>
    </source>
</evidence>
<evidence type="ECO:0000256" key="4">
    <source>
        <dbReference type="ARBA" id="ARBA00013089"/>
    </source>
</evidence>
<evidence type="ECO:0000259" key="9">
    <source>
        <dbReference type="SMART" id="SM01005"/>
    </source>
</evidence>
<organism evidence="10 11">
    <name type="scientific">Aurantiacibacter atlanticus</name>
    <dbReference type="NCBI Taxonomy" id="1648404"/>
    <lineage>
        <taxon>Bacteria</taxon>
        <taxon>Pseudomonadati</taxon>
        <taxon>Pseudomonadota</taxon>
        <taxon>Alphaproteobacteria</taxon>
        <taxon>Sphingomonadales</taxon>
        <taxon>Erythrobacteraceae</taxon>
        <taxon>Aurantiacibacter</taxon>
    </lineage>
</organism>
<feature type="domain" description="Alanine racemase C-terminal" evidence="9">
    <location>
        <begin position="239"/>
        <end position="357"/>
    </location>
</feature>
<dbReference type="RefSeq" id="WP_048885817.1">
    <property type="nucleotide sequence ID" value="NZ_CP011310.1"/>
</dbReference>
<dbReference type="Gene3D" id="2.40.37.10">
    <property type="entry name" value="Lyase, Ornithine Decarboxylase, Chain A, domain 1"/>
    <property type="match status" value="1"/>
</dbReference>
<dbReference type="SMART" id="SM01005">
    <property type="entry name" value="Ala_racemase_C"/>
    <property type="match status" value="1"/>
</dbReference>
<dbReference type="InterPro" id="IPR020622">
    <property type="entry name" value="Ala_racemase_pyridoxalP-BS"/>
</dbReference>
<evidence type="ECO:0000256" key="8">
    <source>
        <dbReference type="PIRSR" id="PIRSR600821-52"/>
    </source>
</evidence>
<keyword evidence="11" id="KW-1185">Reference proteome</keyword>
<dbReference type="KEGG" id="ery:CP97_10030"/>
<evidence type="ECO:0000256" key="5">
    <source>
        <dbReference type="ARBA" id="ARBA00022898"/>
    </source>
</evidence>
<dbReference type="EMBL" id="CP011310">
    <property type="protein sequence ID" value="AKQ42285.1"/>
    <property type="molecule type" value="Genomic_DNA"/>
</dbReference>
<dbReference type="EC" id="5.1.1.1" evidence="4"/>
<evidence type="ECO:0000256" key="1">
    <source>
        <dbReference type="ARBA" id="ARBA00000316"/>
    </source>
</evidence>
<keyword evidence="5 7" id="KW-0663">Pyridoxal phosphate</keyword>
<sequence>MNLPEPLPANLHLEPPPASLRLRIDRAALVGNWNALHRLSGKAAAGAAVKADAYGLGIDVVAPILCGADVREYFVAHWSEVPALLNYVEASQISVLHGVGNAQEARFAIVTGVRPVINSLRQAALWVEAGGGRCNVMVDSGINRLGLAPAELCDPIVQGLEIDILLSHLASAEEDSAQNPRQLAIFRDTVPLVKAERLSLANSAGIMLGPDYHFDLTRPGLALYGGIPHPSMQEHIAQVAFPQGAVLQIRDLHAGDAVGYNATWVADRETRVATVSVGHADGFLRQMGVDCALQHDQERLPVLGRVSMDMIMVDASSSTVKEGDFLDLPGDLPGISQRSGLSQYEILTILGKRFERS</sequence>
<dbReference type="PANTHER" id="PTHR30511:SF0">
    <property type="entry name" value="ALANINE RACEMASE, CATABOLIC-RELATED"/>
    <property type="match status" value="1"/>
</dbReference>
<feature type="modified residue" description="N6-(pyridoxal phosphate)lysine" evidence="7">
    <location>
        <position position="50"/>
    </location>
</feature>
<evidence type="ECO:0000313" key="10">
    <source>
        <dbReference type="EMBL" id="AKQ42285.1"/>
    </source>
</evidence>
<dbReference type="PATRIC" id="fig|1648404.4.peg.2092"/>
<name>A0A0H4VD66_9SPHN</name>
<dbReference type="InterPro" id="IPR001608">
    <property type="entry name" value="Ala_racemase_N"/>
</dbReference>
<dbReference type="NCBIfam" id="TIGR00492">
    <property type="entry name" value="alr"/>
    <property type="match status" value="1"/>
</dbReference>
<keyword evidence="6" id="KW-0413">Isomerase</keyword>
<dbReference type="AlphaFoldDB" id="A0A0H4VD66"/>
<dbReference type="Pfam" id="PF01168">
    <property type="entry name" value="Ala_racemase_N"/>
    <property type="match status" value="1"/>
</dbReference>
<dbReference type="GO" id="GO:0008784">
    <property type="term" value="F:alanine racemase activity"/>
    <property type="evidence" value="ECO:0007669"/>
    <property type="project" value="UniProtKB-EC"/>
</dbReference>
<protein>
    <recommendedName>
        <fullName evidence="4">alanine racemase</fullName>
        <ecNumber evidence="4">5.1.1.1</ecNumber>
    </recommendedName>
</protein>
<gene>
    <name evidence="10" type="ORF">CP97_10030</name>
</gene>
<dbReference type="PROSITE" id="PS00395">
    <property type="entry name" value="ALANINE_RACEMASE"/>
    <property type="match status" value="1"/>
</dbReference>
<dbReference type="InterPro" id="IPR009006">
    <property type="entry name" value="Ala_racemase/Decarboxylase_C"/>
</dbReference>
<dbReference type="InterPro" id="IPR000821">
    <property type="entry name" value="Ala_racemase"/>
</dbReference>
<dbReference type="GO" id="GO:0030632">
    <property type="term" value="P:D-alanine biosynthetic process"/>
    <property type="evidence" value="ECO:0007669"/>
    <property type="project" value="TreeGrafter"/>
</dbReference>
<evidence type="ECO:0000256" key="6">
    <source>
        <dbReference type="ARBA" id="ARBA00023235"/>
    </source>
</evidence>
<dbReference type="GO" id="GO:0005829">
    <property type="term" value="C:cytosol"/>
    <property type="evidence" value="ECO:0007669"/>
    <property type="project" value="TreeGrafter"/>
</dbReference>
<accession>A0A0H4VD66</accession>
<comment type="similarity">
    <text evidence="3">Belongs to the alanine racemase family.</text>
</comment>
<reference evidence="11" key="2">
    <citation type="submission" date="2015-04" db="EMBL/GenBank/DDBJ databases">
        <title>The complete genome sequence of Erythrobacter sp. s21-N3.</title>
        <authorList>
            <person name="Zhuang L."/>
            <person name="Liu Y."/>
            <person name="Shao Z."/>
        </authorList>
    </citation>
    <scope>NUCLEOTIDE SEQUENCE [LARGE SCALE GENOMIC DNA]</scope>
    <source>
        <strain evidence="11">s21-N3</strain>
    </source>
</reference>
<dbReference type="STRING" id="1648404.CP97_10030"/>
<dbReference type="OrthoDB" id="9813814at2"/>
<evidence type="ECO:0000256" key="7">
    <source>
        <dbReference type="PIRSR" id="PIRSR600821-50"/>
    </source>
</evidence>
<comment type="cofactor">
    <cofactor evidence="2 7">
        <name>pyridoxal 5'-phosphate</name>
        <dbReference type="ChEBI" id="CHEBI:597326"/>
    </cofactor>
</comment>
<dbReference type="InterPro" id="IPR011079">
    <property type="entry name" value="Ala_racemase_C"/>
</dbReference>
<dbReference type="PRINTS" id="PR00992">
    <property type="entry name" value="ALARACEMASE"/>
</dbReference>
<reference evidence="10 11" key="1">
    <citation type="journal article" date="2015" name="Int. J. Syst. Evol. Microbiol.">
        <title>Erythrobacter atlanticus sp. nov., a bacterium from ocean sediment able to degrade polycyclic aromatic hydrocarbons.</title>
        <authorList>
            <person name="Zhuang L."/>
            <person name="Liu Y."/>
            <person name="Wang L."/>
            <person name="Wang W."/>
            <person name="Shao Z."/>
        </authorList>
    </citation>
    <scope>NUCLEOTIDE SEQUENCE [LARGE SCALE GENOMIC DNA]</scope>
    <source>
        <strain evidence="11">s21-N3</strain>
    </source>
</reference>
<evidence type="ECO:0000256" key="3">
    <source>
        <dbReference type="ARBA" id="ARBA00007880"/>
    </source>
</evidence>
<dbReference type="PANTHER" id="PTHR30511">
    <property type="entry name" value="ALANINE RACEMASE"/>
    <property type="match status" value="1"/>
</dbReference>
<dbReference type="Pfam" id="PF00842">
    <property type="entry name" value="Ala_racemase_C"/>
    <property type="match status" value="1"/>
</dbReference>
<dbReference type="GO" id="GO:0030170">
    <property type="term" value="F:pyridoxal phosphate binding"/>
    <property type="evidence" value="ECO:0007669"/>
    <property type="project" value="TreeGrafter"/>
</dbReference>
<proteinExistence type="inferred from homology"/>
<dbReference type="SUPFAM" id="SSF50621">
    <property type="entry name" value="Alanine racemase C-terminal domain-like"/>
    <property type="match status" value="1"/>
</dbReference>
<dbReference type="InterPro" id="IPR029066">
    <property type="entry name" value="PLP-binding_barrel"/>
</dbReference>
<comment type="catalytic activity">
    <reaction evidence="1">
        <text>L-alanine = D-alanine</text>
        <dbReference type="Rhea" id="RHEA:20249"/>
        <dbReference type="ChEBI" id="CHEBI:57416"/>
        <dbReference type="ChEBI" id="CHEBI:57972"/>
        <dbReference type="EC" id="5.1.1.1"/>
    </reaction>
</comment>
<dbReference type="SUPFAM" id="SSF51419">
    <property type="entry name" value="PLP-binding barrel"/>
    <property type="match status" value="1"/>
</dbReference>
<evidence type="ECO:0000256" key="2">
    <source>
        <dbReference type="ARBA" id="ARBA00001933"/>
    </source>
</evidence>
<feature type="binding site" evidence="8">
    <location>
        <position position="144"/>
    </location>
    <ligand>
        <name>substrate</name>
    </ligand>
</feature>
<dbReference type="Proteomes" id="UP000059113">
    <property type="component" value="Chromosome"/>
</dbReference>